<sequence>MLFADFITQATTLLVIPSWPCTEINDGLLGATNIAAEHLWSDSKYRAYPPDGVNKSVILINGQFPGPLLDANWGDMIQVTVRNHIKDEGTTIHWHGLLQNGTPWMDGVPGISQCPISPGSQFTYRFRADQYGTSWYHSHYSGQYGAGLFGPLVIYGSARSQSFRKVLSLTPQNVHYDIDIGPEFLTDHPCSWAHYELQHDWYHADYYQVVERLFSVPANPLAANNNLINGKMDFNCSAITVNASCTPNAGLSKFHFQPGKTHRLRLINPGTEGNQKFSIDGHVLTVIAVDFVPVVPYDTNVVTVGVGQRTDVIVKAIGKVGSSYWMRSNFSQLCASSPSLQPNALAVVLYDGADPNSRPKSTPFPYNETNCLNDPLNTTTPYVKSTPPVTPQVTQTIDINYVINGSGMFLFTFGGSSFRADYNQPVLLTAATATTPTSNSGTYTNSTSIYPTTMNFHDFGTPASVRLIITNSVPVSHPMHLHGHNFWILTEGIGTWDGTITNPSNPIRRDTFMMAAALRTGSKAYTVIEHVADNPGVWPFHCHVAGHVSTGLLINLLVRILTWKQFYGFYISFTDLFQEQPDVLANNSQALKSISPTCESWQKWTKSHLVDEVDSGE</sequence>
<dbReference type="Gene3D" id="2.60.40.420">
    <property type="entry name" value="Cupredoxins - blue copper proteins"/>
    <property type="match status" value="3"/>
</dbReference>
<dbReference type="InterPro" id="IPR033138">
    <property type="entry name" value="Cu_oxidase_CS"/>
</dbReference>
<dbReference type="CDD" id="cd13880">
    <property type="entry name" value="CuRO_2_MaLCC_like"/>
    <property type="match status" value="1"/>
</dbReference>
<evidence type="ECO:0000313" key="9">
    <source>
        <dbReference type="Proteomes" id="UP000297814"/>
    </source>
</evidence>
<dbReference type="Pfam" id="PF07731">
    <property type="entry name" value="Cu-oxidase_2"/>
    <property type="match status" value="1"/>
</dbReference>
<dbReference type="Proteomes" id="UP000297814">
    <property type="component" value="Unassembled WGS sequence"/>
</dbReference>
<keyword evidence="3" id="KW-0560">Oxidoreductase</keyword>
<dbReference type="SUPFAM" id="SSF49503">
    <property type="entry name" value="Cupredoxins"/>
    <property type="match status" value="3"/>
</dbReference>
<keyword evidence="2" id="KW-0479">Metal-binding</keyword>
<keyword evidence="4" id="KW-0186">Copper</keyword>
<accession>A0A4Z1H2X6</accession>
<organism evidence="8 9">
    <name type="scientific">Botrytis hyacinthi</name>
    <dbReference type="NCBI Taxonomy" id="278943"/>
    <lineage>
        <taxon>Eukaryota</taxon>
        <taxon>Fungi</taxon>
        <taxon>Dikarya</taxon>
        <taxon>Ascomycota</taxon>
        <taxon>Pezizomycotina</taxon>
        <taxon>Leotiomycetes</taxon>
        <taxon>Helotiales</taxon>
        <taxon>Sclerotiniaceae</taxon>
        <taxon>Botrytis</taxon>
    </lineage>
</organism>
<dbReference type="InterPro" id="IPR001117">
    <property type="entry name" value="Cu-oxidase_2nd"/>
</dbReference>
<evidence type="ECO:0000256" key="2">
    <source>
        <dbReference type="ARBA" id="ARBA00022723"/>
    </source>
</evidence>
<dbReference type="PROSITE" id="PS00079">
    <property type="entry name" value="MULTICOPPER_OXIDASE1"/>
    <property type="match status" value="1"/>
</dbReference>
<feature type="domain" description="Plastocyanin-like" evidence="5">
    <location>
        <begin position="199"/>
        <end position="353"/>
    </location>
</feature>
<proteinExistence type="inferred from homology"/>
<dbReference type="InterPro" id="IPR045087">
    <property type="entry name" value="Cu-oxidase_fam"/>
</dbReference>
<protein>
    <recommendedName>
        <fullName evidence="10">Multicopper oxidase</fullName>
    </recommendedName>
</protein>
<keyword evidence="9" id="KW-1185">Reference proteome</keyword>
<evidence type="ECO:0008006" key="10">
    <source>
        <dbReference type="Google" id="ProtNLM"/>
    </source>
</evidence>
<evidence type="ECO:0000259" key="7">
    <source>
        <dbReference type="Pfam" id="PF07732"/>
    </source>
</evidence>
<feature type="domain" description="Plastocyanin-like" evidence="7">
    <location>
        <begin position="47"/>
        <end position="157"/>
    </location>
</feature>
<gene>
    <name evidence="8" type="ORF">BHYA_0001g00750</name>
</gene>
<dbReference type="Pfam" id="PF00394">
    <property type="entry name" value="Cu-oxidase"/>
    <property type="match status" value="1"/>
</dbReference>
<evidence type="ECO:0000256" key="1">
    <source>
        <dbReference type="ARBA" id="ARBA00010609"/>
    </source>
</evidence>
<dbReference type="AlphaFoldDB" id="A0A4Z1H2X6"/>
<dbReference type="PANTHER" id="PTHR11709">
    <property type="entry name" value="MULTI-COPPER OXIDASE"/>
    <property type="match status" value="1"/>
</dbReference>
<feature type="domain" description="Plastocyanin-like" evidence="6">
    <location>
        <begin position="422"/>
        <end position="559"/>
    </location>
</feature>
<dbReference type="InterPro" id="IPR011706">
    <property type="entry name" value="Cu-oxidase_C"/>
</dbReference>
<evidence type="ECO:0000313" key="8">
    <source>
        <dbReference type="EMBL" id="TGO43516.1"/>
    </source>
</evidence>
<evidence type="ECO:0000256" key="3">
    <source>
        <dbReference type="ARBA" id="ARBA00023002"/>
    </source>
</evidence>
<dbReference type="EMBL" id="PQXK01000001">
    <property type="protein sequence ID" value="TGO43516.1"/>
    <property type="molecule type" value="Genomic_DNA"/>
</dbReference>
<dbReference type="InterPro" id="IPR011707">
    <property type="entry name" value="Cu-oxidase-like_N"/>
</dbReference>
<dbReference type="InterPro" id="IPR008972">
    <property type="entry name" value="Cupredoxin"/>
</dbReference>
<comment type="similarity">
    <text evidence="1">Belongs to the multicopper oxidase family.</text>
</comment>
<comment type="caution">
    <text evidence="8">The sequence shown here is derived from an EMBL/GenBank/DDBJ whole genome shotgun (WGS) entry which is preliminary data.</text>
</comment>
<reference evidence="8 9" key="1">
    <citation type="submission" date="2017-12" db="EMBL/GenBank/DDBJ databases">
        <title>Comparative genomics of Botrytis spp.</title>
        <authorList>
            <person name="Valero-Jimenez C.A."/>
            <person name="Tapia P."/>
            <person name="Veloso J."/>
            <person name="Silva-Moreno E."/>
            <person name="Staats M."/>
            <person name="Valdes J.H."/>
            <person name="Van Kan J.A.L."/>
        </authorList>
    </citation>
    <scope>NUCLEOTIDE SEQUENCE [LARGE SCALE GENOMIC DNA]</scope>
    <source>
        <strain evidence="8 9">Bh0001</strain>
    </source>
</reference>
<dbReference type="Pfam" id="PF07732">
    <property type="entry name" value="Cu-oxidase_3"/>
    <property type="match status" value="1"/>
</dbReference>
<name>A0A4Z1H2X6_9HELO</name>
<dbReference type="CDD" id="cd13901">
    <property type="entry name" value="CuRO_3_MaLCC_like"/>
    <property type="match status" value="1"/>
</dbReference>
<dbReference type="GO" id="GO:0016491">
    <property type="term" value="F:oxidoreductase activity"/>
    <property type="evidence" value="ECO:0007669"/>
    <property type="project" value="UniProtKB-KW"/>
</dbReference>
<evidence type="ECO:0000259" key="6">
    <source>
        <dbReference type="Pfam" id="PF07731"/>
    </source>
</evidence>
<dbReference type="CDD" id="cd13854">
    <property type="entry name" value="CuRO_1_MaLCC_like"/>
    <property type="match status" value="1"/>
</dbReference>
<dbReference type="InterPro" id="IPR002355">
    <property type="entry name" value="Cu_oxidase_Cu_BS"/>
</dbReference>
<dbReference type="PROSITE" id="PS00080">
    <property type="entry name" value="MULTICOPPER_OXIDASE2"/>
    <property type="match status" value="1"/>
</dbReference>
<evidence type="ECO:0000256" key="4">
    <source>
        <dbReference type="ARBA" id="ARBA00023008"/>
    </source>
</evidence>
<dbReference type="PANTHER" id="PTHR11709:SF145">
    <property type="entry name" value="LCC1"/>
    <property type="match status" value="1"/>
</dbReference>
<evidence type="ECO:0000259" key="5">
    <source>
        <dbReference type="Pfam" id="PF00394"/>
    </source>
</evidence>
<dbReference type="GO" id="GO:0005507">
    <property type="term" value="F:copper ion binding"/>
    <property type="evidence" value="ECO:0007669"/>
    <property type="project" value="InterPro"/>
</dbReference>